<feature type="transmembrane region" description="Helical" evidence="7">
    <location>
        <begin position="110"/>
        <end position="130"/>
    </location>
</feature>
<keyword evidence="5 7" id="KW-1133">Transmembrane helix</keyword>
<dbReference type="Proteomes" id="UP001596528">
    <property type="component" value="Unassembled WGS sequence"/>
</dbReference>
<comment type="subcellular location">
    <subcellularLocation>
        <location evidence="1 7">Cell membrane</location>
        <topology evidence="1 7">Multi-pass membrane protein</topology>
    </subcellularLocation>
</comment>
<proteinExistence type="inferred from homology"/>
<dbReference type="PROSITE" id="PS50928">
    <property type="entry name" value="ABC_TM1"/>
    <property type="match status" value="1"/>
</dbReference>
<evidence type="ECO:0000256" key="2">
    <source>
        <dbReference type="ARBA" id="ARBA00022448"/>
    </source>
</evidence>
<keyword evidence="4 7" id="KW-0812">Transmembrane</keyword>
<protein>
    <submittedName>
        <fullName evidence="9">Carbohydrate ABC transporter permease</fullName>
    </submittedName>
</protein>
<dbReference type="RefSeq" id="WP_138790122.1">
    <property type="nucleotide sequence ID" value="NZ_JBHTGQ010000015.1"/>
</dbReference>
<dbReference type="CDD" id="cd06261">
    <property type="entry name" value="TM_PBP2"/>
    <property type="match status" value="1"/>
</dbReference>
<feature type="transmembrane region" description="Helical" evidence="7">
    <location>
        <begin position="258"/>
        <end position="278"/>
    </location>
</feature>
<dbReference type="InterPro" id="IPR000515">
    <property type="entry name" value="MetI-like"/>
</dbReference>
<keyword evidence="2 7" id="KW-0813">Transport</keyword>
<sequence length="293" mass="33105">MPRKPTPAYRVFQFANLVFLTLLAATMFLPYLNVLAKSLSSANAVEAGKVNLWPVEFSTLNYQYVMQDFTIWRAFGVTVLVTVCGTLINLIMTSSFAYPLSRPEYVGRKYLLLMVLFTMIFSAPLIPTFILIKKLHLMNTLWALMIPSAISAFNFFVMRSFFQNIPNELIDAARIDGCSETRILWSVVVPLSRPAMATMAIFYAVFHWNTYQSALYYLNDRALYPLQLRLRELIVSDDISIDPNASQFADLAAQSPEGIKMATVIVATLPILLVYPLLQKHFIKGMLIGSVKS</sequence>
<evidence type="ECO:0000256" key="6">
    <source>
        <dbReference type="ARBA" id="ARBA00023136"/>
    </source>
</evidence>
<evidence type="ECO:0000256" key="3">
    <source>
        <dbReference type="ARBA" id="ARBA00022475"/>
    </source>
</evidence>
<organism evidence="9 10">
    <name type="scientific">Paenibacillus thermoaerophilus</name>
    <dbReference type="NCBI Taxonomy" id="1215385"/>
    <lineage>
        <taxon>Bacteria</taxon>
        <taxon>Bacillati</taxon>
        <taxon>Bacillota</taxon>
        <taxon>Bacilli</taxon>
        <taxon>Bacillales</taxon>
        <taxon>Paenibacillaceae</taxon>
        <taxon>Paenibacillus</taxon>
    </lineage>
</organism>
<dbReference type="PANTHER" id="PTHR43744">
    <property type="entry name" value="ABC TRANSPORTER PERMEASE PROTEIN MG189-RELATED-RELATED"/>
    <property type="match status" value="1"/>
</dbReference>
<evidence type="ECO:0000256" key="5">
    <source>
        <dbReference type="ARBA" id="ARBA00022989"/>
    </source>
</evidence>
<dbReference type="Gene3D" id="1.10.3720.10">
    <property type="entry name" value="MetI-like"/>
    <property type="match status" value="1"/>
</dbReference>
<feature type="domain" description="ABC transmembrane type-1" evidence="8">
    <location>
        <begin position="75"/>
        <end position="278"/>
    </location>
</feature>
<accession>A0ABW2V0I6</accession>
<evidence type="ECO:0000256" key="4">
    <source>
        <dbReference type="ARBA" id="ARBA00022692"/>
    </source>
</evidence>
<keyword evidence="3" id="KW-1003">Cell membrane</keyword>
<dbReference type="InterPro" id="IPR035906">
    <property type="entry name" value="MetI-like_sf"/>
</dbReference>
<evidence type="ECO:0000259" key="8">
    <source>
        <dbReference type="PROSITE" id="PS50928"/>
    </source>
</evidence>
<gene>
    <name evidence="9" type="ORF">ACFQWB_06880</name>
</gene>
<dbReference type="SUPFAM" id="SSF161098">
    <property type="entry name" value="MetI-like"/>
    <property type="match status" value="1"/>
</dbReference>
<comment type="caution">
    <text evidence="9">The sequence shown here is derived from an EMBL/GenBank/DDBJ whole genome shotgun (WGS) entry which is preliminary data.</text>
</comment>
<name>A0ABW2V0I6_9BACL</name>
<dbReference type="Pfam" id="PF00528">
    <property type="entry name" value="BPD_transp_1"/>
    <property type="match status" value="1"/>
</dbReference>
<feature type="transmembrane region" description="Helical" evidence="7">
    <location>
        <begin position="183"/>
        <end position="206"/>
    </location>
</feature>
<dbReference type="PANTHER" id="PTHR43744:SF9">
    <property type="entry name" value="POLYGALACTURONAN_RHAMNOGALACTURONAN TRANSPORT SYSTEM PERMEASE PROTEIN YTCP"/>
    <property type="match status" value="1"/>
</dbReference>
<evidence type="ECO:0000313" key="10">
    <source>
        <dbReference type="Proteomes" id="UP001596528"/>
    </source>
</evidence>
<evidence type="ECO:0000256" key="7">
    <source>
        <dbReference type="RuleBase" id="RU363032"/>
    </source>
</evidence>
<comment type="similarity">
    <text evidence="7">Belongs to the binding-protein-dependent transport system permease family.</text>
</comment>
<reference evidence="10" key="1">
    <citation type="journal article" date="2019" name="Int. J. Syst. Evol. Microbiol.">
        <title>The Global Catalogue of Microorganisms (GCM) 10K type strain sequencing project: providing services to taxonomists for standard genome sequencing and annotation.</title>
        <authorList>
            <consortium name="The Broad Institute Genomics Platform"/>
            <consortium name="The Broad Institute Genome Sequencing Center for Infectious Disease"/>
            <person name="Wu L."/>
            <person name="Ma J."/>
        </authorList>
    </citation>
    <scope>NUCLEOTIDE SEQUENCE [LARGE SCALE GENOMIC DNA]</scope>
    <source>
        <strain evidence="10">JCM 18657</strain>
    </source>
</reference>
<keyword evidence="6 7" id="KW-0472">Membrane</keyword>
<feature type="transmembrane region" description="Helical" evidence="7">
    <location>
        <begin position="142"/>
        <end position="162"/>
    </location>
</feature>
<keyword evidence="10" id="KW-1185">Reference proteome</keyword>
<dbReference type="EMBL" id="JBHTGQ010000015">
    <property type="protein sequence ID" value="MFC7749662.1"/>
    <property type="molecule type" value="Genomic_DNA"/>
</dbReference>
<evidence type="ECO:0000256" key="1">
    <source>
        <dbReference type="ARBA" id="ARBA00004651"/>
    </source>
</evidence>
<evidence type="ECO:0000313" key="9">
    <source>
        <dbReference type="EMBL" id="MFC7749662.1"/>
    </source>
</evidence>
<feature type="transmembrane region" description="Helical" evidence="7">
    <location>
        <begin position="71"/>
        <end position="98"/>
    </location>
</feature>